<protein>
    <submittedName>
        <fullName evidence="3">Uncharacterized protein</fullName>
    </submittedName>
</protein>
<evidence type="ECO:0000256" key="1">
    <source>
        <dbReference type="SAM" id="MobiDB-lite"/>
    </source>
</evidence>
<name>A0AAV6JP97_9ERIC</name>
<comment type="caution">
    <text evidence="3">The sequence shown here is derived from an EMBL/GenBank/DDBJ whole genome shotgun (WGS) entry which is preliminary data.</text>
</comment>
<dbReference type="EMBL" id="JACTNZ010000007">
    <property type="protein sequence ID" value="KAG5541449.1"/>
    <property type="molecule type" value="Genomic_DNA"/>
</dbReference>
<dbReference type="AlphaFoldDB" id="A0AAV6JP97"/>
<reference evidence="3" key="1">
    <citation type="submission" date="2020-08" db="EMBL/GenBank/DDBJ databases">
        <title>Plant Genome Project.</title>
        <authorList>
            <person name="Zhang R.-G."/>
        </authorList>
    </citation>
    <scope>NUCLEOTIDE SEQUENCE</scope>
    <source>
        <strain evidence="3">WSP0</strain>
        <tissue evidence="3">Leaf</tissue>
    </source>
</reference>
<sequence>MKGAFRKAIDNVKQDYERVTQKLGLEFSFSWVTFTLAVIVLCLEVSTYVESLPHWLVRISPGNRRYHICQEAQDFIVRDAWISHPHVDRPINPAASARKLEMSSSEKTVMQQEERSKRKVLQQLKEALLKQQEEKFEVSVARK</sequence>
<evidence type="ECO:0000313" key="3">
    <source>
        <dbReference type="EMBL" id="KAG5541449.1"/>
    </source>
</evidence>
<feature type="transmembrane region" description="Helical" evidence="2">
    <location>
        <begin position="29"/>
        <end position="49"/>
    </location>
</feature>
<keyword evidence="2" id="KW-0472">Membrane</keyword>
<feature type="region of interest" description="Disordered" evidence="1">
    <location>
        <begin position="93"/>
        <end position="116"/>
    </location>
</feature>
<evidence type="ECO:0000256" key="2">
    <source>
        <dbReference type="SAM" id="Phobius"/>
    </source>
</evidence>
<accession>A0AAV6JP97</accession>
<proteinExistence type="predicted"/>
<feature type="compositionally biased region" description="Polar residues" evidence="1">
    <location>
        <begin position="102"/>
        <end position="111"/>
    </location>
</feature>
<dbReference type="Proteomes" id="UP000823749">
    <property type="component" value="Chromosome 7"/>
</dbReference>
<organism evidence="3 4">
    <name type="scientific">Rhododendron griersonianum</name>
    <dbReference type="NCBI Taxonomy" id="479676"/>
    <lineage>
        <taxon>Eukaryota</taxon>
        <taxon>Viridiplantae</taxon>
        <taxon>Streptophyta</taxon>
        <taxon>Embryophyta</taxon>
        <taxon>Tracheophyta</taxon>
        <taxon>Spermatophyta</taxon>
        <taxon>Magnoliopsida</taxon>
        <taxon>eudicotyledons</taxon>
        <taxon>Gunneridae</taxon>
        <taxon>Pentapetalae</taxon>
        <taxon>asterids</taxon>
        <taxon>Ericales</taxon>
        <taxon>Ericaceae</taxon>
        <taxon>Ericoideae</taxon>
        <taxon>Rhodoreae</taxon>
        <taxon>Rhododendron</taxon>
    </lineage>
</organism>
<evidence type="ECO:0000313" key="4">
    <source>
        <dbReference type="Proteomes" id="UP000823749"/>
    </source>
</evidence>
<keyword evidence="4" id="KW-1185">Reference proteome</keyword>
<keyword evidence="2" id="KW-1133">Transmembrane helix</keyword>
<keyword evidence="2" id="KW-0812">Transmembrane</keyword>
<gene>
    <name evidence="3" type="ORF">RHGRI_021317</name>
</gene>